<dbReference type="Pfam" id="PF00535">
    <property type="entry name" value="Glycos_transf_2"/>
    <property type="match status" value="1"/>
</dbReference>
<evidence type="ECO:0000256" key="8">
    <source>
        <dbReference type="SAM" id="Phobius"/>
    </source>
</evidence>
<reference evidence="10 11" key="1">
    <citation type="submission" date="2018-10" db="EMBL/GenBank/DDBJ databases">
        <title>Genomic Encyclopedia of Archaeal and Bacterial Type Strains, Phase II (KMG-II): from individual species to whole genera.</title>
        <authorList>
            <person name="Goeker M."/>
        </authorList>
    </citation>
    <scope>NUCLEOTIDE SEQUENCE [LARGE SCALE GENOMIC DNA]</scope>
    <source>
        <strain evidence="10 11">RP-AC37</strain>
    </source>
</reference>
<feature type="transmembrane region" description="Helical" evidence="8">
    <location>
        <begin position="263"/>
        <end position="284"/>
    </location>
</feature>
<accession>A0A420XTW9</accession>
<dbReference type="FunCoup" id="A0A420XTW9">
    <property type="interactions" value="2"/>
</dbReference>
<dbReference type="CDD" id="cd04187">
    <property type="entry name" value="DPM1_like_bac"/>
    <property type="match status" value="1"/>
</dbReference>
<dbReference type="InParanoid" id="A0A420XTW9"/>
<keyword evidence="4 10" id="KW-0808">Transferase</keyword>
<dbReference type="SUPFAM" id="SSF53448">
    <property type="entry name" value="Nucleotide-diphospho-sugar transferases"/>
    <property type="match status" value="1"/>
</dbReference>
<evidence type="ECO:0000256" key="1">
    <source>
        <dbReference type="ARBA" id="ARBA00004141"/>
    </source>
</evidence>
<dbReference type="InterPro" id="IPR029044">
    <property type="entry name" value="Nucleotide-diphossugar_trans"/>
</dbReference>
<dbReference type="RefSeq" id="WP_121192001.1">
    <property type="nucleotide sequence ID" value="NZ_RBWV01000009.1"/>
</dbReference>
<keyword evidence="6 8" id="KW-1133">Transmembrane helix</keyword>
<evidence type="ECO:0000313" key="11">
    <source>
        <dbReference type="Proteomes" id="UP000281955"/>
    </source>
</evidence>
<gene>
    <name evidence="10" type="ORF">CLV35_0722</name>
</gene>
<evidence type="ECO:0000256" key="7">
    <source>
        <dbReference type="ARBA" id="ARBA00023136"/>
    </source>
</evidence>
<dbReference type="PANTHER" id="PTHR48090">
    <property type="entry name" value="UNDECAPRENYL-PHOSPHATE 4-DEOXY-4-FORMAMIDO-L-ARABINOSE TRANSFERASE-RELATED"/>
    <property type="match status" value="1"/>
</dbReference>
<dbReference type="OrthoDB" id="9811884at2"/>
<keyword evidence="3 10" id="KW-0328">Glycosyltransferase</keyword>
<dbReference type="InterPro" id="IPR001173">
    <property type="entry name" value="Glyco_trans_2-like"/>
</dbReference>
<organism evidence="10 11">
    <name type="scientific">Motilibacter peucedani</name>
    <dbReference type="NCBI Taxonomy" id="598650"/>
    <lineage>
        <taxon>Bacteria</taxon>
        <taxon>Bacillati</taxon>
        <taxon>Actinomycetota</taxon>
        <taxon>Actinomycetes</taxon>
        <taxon>Motilibacterales</taxon>
        <taxon>Motilibacteraceae</taxon>
        <taxon>Motilibacter</taxon>
    </lineage>
</organism>
<dbReference type="Gene3D" id="3.90.550.10">
    <property type="entry name" value="Spore Coat Polysaccharide Biosynthesis Protein SpsA, Chain A"/>
    <property type="match status" value="1"/>
</dbReference>
<sequence length="324" mass="35593">MTPVLSVVVPVFNEVEVFDLFAARTRPVLDALGVDYELLAVDDGSTDGTREVLAAAAARWPQLRTLRLRRNAGHQAAITAGLEASRGELVVTIDADLQDPPEVIAELVGAARREGVDVVYAVRASRASDSWFKRGSARVYYRVMRRVAGADIPAHAGDFRLMSRAVVRDLLELPERHRVYRLLVPWLGYPSASVDYVREPRAAGRTHYPLSKMVRLGLDSVTAFTGAPLRWATWLGGGGSAVAFLLGLWAIVARLAGHVVPGWTSVLLAVLFLGAVQLLCVGLLGEYLGRLFEQAQGRPVYYLETESRPRERDLAEALDERRDP</sequence>
<comment type="subcellular location">
    <subcellularLocation>
        <location evidence="1">Membrane</location>
        <topology evidence="1">Multi-pass membrane protein</topology>
    </subcellularLocation>
</comment>
<keyword evidence="5 8" id="KW-0812">Transmembrane</keyword>
<evidence type="ECO:0000256" key="3">
    <source>
        <dbReference type="ARBA" id="ARBA00022676"/>
    </source>
</evidence>
<keyword evidence="11" id="KW-1185">Reference proteome</keyword>
<evidence type="ECO:0000313" key="10">
    <source>
        <dbReference type="EMBL" id="RKS80296.1"/>
    </source>
</evidence>
<evidence type="ECO:0000256" key="4">
    <source>
        <dbReference type="ARBA" id="ARBA00022679"/>
    </source>
</evidence>
<proteinExistence type="inferred from homology"/>
<dbReference type="EMBL" id="RBWV01000009">
    <property type="protein sequence ID" value="RKS80296.1"/>
    <property type="molecule type" value="Genomic_DNA"/>
</dbReference>
<evidence type="ECO:0000256" key="5">
    <source>
        <dbReference type="ARBA" id="ARBA00022692"/>
    </source>
</evidence>
<name>A0A420XTW9_9ACTN</name>
<protein>
    <submittedName>
        <fullName evidence="10">Dolichol-phosphate mannosyltransferase</fullName>
    </submittedName>
</protein>
<feature type="domain" description="Glycosyltransferase 2-like" evidence="9">
    <location>
        <begin position="6"/>
        <end position="170"/>
    </location>
</feature>
<keyword evidence="7 8" id="KW-0472">Membrane</keyword>
<evidence type="ECO:0000256" key="2">
    <source>
        <dbReference type="ARBA" id="ARBA00006739"/>
    </source>
</evidence>
<dbReference type="AlphaFoldDB" id="A0A420XTW9"/>
<dbReference type="InterPro" id="IPR050256">
    <property type="entry name" value="Glycosyltransferase_2"/>
</dbReference>
<dbReference type="GO" id="GO:0005886">
    <property type="term" value="C:plasma membrane"/>
    <property type="evidence" value="ECO:0007669"/>
    <property type="project" value="TreeGrafter"/>
</dbReference>
<evidence type="ECO:0000256" key="6">
    <source>
        <dbReference type="ARBA" id="ARBA00022989"/>
    </source>
</evidence>
<feature type="transmembrane region" description="Helical" evidence="8">
    <location>
        <begin position="231"/>
        <end position="251"/>
    </location>
</feature>
<comment type="similarity">
    <text evidence="2">Belongs to the glycosyltransferase 2 family.</text>
</comment>
<comment type="caution">
    <text evidence="10">The sequence shown here is derived from an EMBL/GenBank/DDBJ whole genome shotgun (WGS) entry which is preliminary data.</text>
</comment>
<evidence type="ECO:0000259" key="9">
    <source>
        <dbReference type="Pfam" id="PF00535"/>
    </source>
</evidence>
<dbReference type="PANTHER" id="PTHR48090:SF1">
    <property type="entry name" value="PROPHAGE BACTOPRENOL GLUCOSYL TRANSFERASE HOMOLOG"/>
    <property type="match status" value="1"/>
</dbReference>
<dbReference type="Proteomes" id="UP000281955">
    <property type="component" value="Unassembled WGS sequence"/>
</dbReference>
<dbReference type="GO" id="GO:0016757">
    <property type="term" value="F:glycosyltransferase activity"/>
    <property type="evidence" value="ECO:0007669"/>
    <property type="project" value="UniProtKB-KW"/>
</dbReference>